<accession>A0A9X2J9Q1</accession>
<name>A0A9X2J9Q1_9GAMM</name>
<evidence type="ECO:0000313" key="7">
    <source>
        <dbReference type="EMBL" id="MCO1336856.1"/>
    </source>
</evidence>
<evidence type="ECO:0000256" key="2">
    <source>
        <dbReference type="ARBA" id="ARBA00022692"/>
    </source>
</evidence>
<keyword evidence="2 5" id="KW-0812">Transmembrane</keyword>
<keyword evidence="3 5" id="KW-1133">Transmembrane helix</keyword>
<reference evidence="7" key="1">
    <citation type="journal article" date="2022" name="Arch. Microbiol.">
        <title>Microbulbifer okhotskensis sp. nov., isolated from a deep bottom sediment of the Okhotsk Sea.</title>
        <authorList>
            <person name="Romanenko L."/>
            <person name="Kurilenko V."/>
            <person name="Otstavnykh N."/>
            <person name="Velansky P."/>
            <person name="Isaeva M."/>
            <person name="Mikhailov V."/>
        </authorList>
    </citation>
    <scope>NUCLEOTIDE SEQUENCE</scope>
    <source>
        <strain evidence="7">OS29</strain>
    </source>
</reference>
<dbReference type="Proteomes" id="UP001139028">
    <property type="component" value="Unassembled WGS sequence"/>
</dbReference>
<comment type="subcellular location">
    <subcellularLocation>
        <location evidence="1">Membrane</location>
        <topology evidence="1">Multi-pass membrane protein</topology>
    </subcellularLocation>
</comment>
<dbReference type="GO" id="GO:0016020">
    <property type="term" value="C:membrane"/>
    <property type="evidence" value="ECO:0007669"/>
    <property type="project" value="UniProtKB-SubCell"/>
</dbReference>
<dbReference type="InterPro" id="IPR010432">
    <property type="entry name" value="RDD"/>
</dbReference>
<proteinExistence type="predicted"/>
<evidence type="ECO:0000256" key="1">
    <source>
        <dbReference type="ARBA" id="ARBA00004141"/>
    </source>
</evidence>
<evidence type="ECO:0000256" key="3">
    <source>
        <dbReference type="ARBA" id="ARBA00022989"/>
    </source>
</evidence>
<organism evidence="7 8">
    <name type="scientific">Microbulbifer okhotskensis</name>
    <dbReference type="NCBI Taxonomy" id="2926617"/>
    <lineage>
        <taxon>Bacteria</taxon>
        <taxon>Pseudomonadati</taxon>
        <taxon>Pseudomonadota</taxon>
        <taxon>Gammaproteobacteria</taxon>
        <taxon>Cellvibrionales</taxon>
        <taxon>Microbulbiferaceae</taxon>
        <taxon>Microbulbifer</taxon>
    </lineage>
</organism>
<dbReference type="AlphaFoldDB" id="A0A9X2J9Q1"/>
<keyword evidence="4 5" id="KW-0472">Membrane</keyword>
<feature type="transmembrane region" description="Helical" evidence="5">
    <location>
        <begin position="32"/>
        <end position="52"/>
    </location>
</feature>
<evidence type="ECO:0000256" key="4">
    <source>
        <dbReference type="ARBA" id="ARBA00023136"/>
    </source>
</evidence>
<comment type="caution">
    <text evidence="7">The sequence shown here is derived from an EMBL/GenBank/DDBJ whole genome shotgun (WGS) entry which is preliminary data.</text>
</comment>
<dbReference type="Pfam" id="PF06271">
    <property type="entry name" value="RDD"/>
    <property type="match status" value="1"/>
</dbReference>
<dbReference type="EMBL" id="JALBWM010000215">
    <property type="protein sequence ID" value="MCO1336856.1"/>
    <property type="molecule type" value="Genomic_DNA"/>
</dbReference>
<protein>
    <submittedName>
        <fullName evidence="7">RDD family protein</fullName>
    </submittedName>
</protein>
<evidence type="ECO:0000259" key="6">
    <source>
        <dbReference type="Pfam" id="PF06271"/>
    </source>
</evidence>
<sequence>MESSRFQATPGKHLMGYRVTNRAFKRIGYGHGLWRIGSFILTTVFGKFTWFINCFLGGNLLHDRLSRSHVINMRKSREEHMRRLNSN</sequence>
<evidence type="ECO:0000256" key="5">
    <source>
        <dbReference type="SAM" id="Phobius"/>
    </source>
</evidence>
<feature type="domain" description="RDD" evidence="6">
    <location>
        <begin position="2"/>
        <end position="57"/>
    </location>
</feature>
<gene>
    <name evidence="7" type="ORF">MO867_21240</name>
</gene>
<evidence type="ECO:0000313" key="8">
    <source>
        <dbReference type="Proteomes" id="UP001139028"/>
    </source>
</evidence>
<keyword evidence="8" id="KW-1185">Reference proteome</keyword>